<evidence type="ECO:0000313" key="2">
    <source>
        <dbReference type="Proteomes" id="UP001597641"/>
    </source>
</evidence>
<organism evidence="1 2">
    <name type="scientific">Pontibacter toksunensis</name>
    <dbReference type="NCBI Taxonomy" id="1332631"/>
    <lineage>
        <taxon>Bacteria</taxon>
        <taxon>Pseudomonadati</taxon>
        <taxon>Bacteroidota</taxon>
        <taxon>Cytophagia</taxon>
        <taxon>Cytophagales</taxon>
        <taxon>Hymenobacteraceae</taxon>
        <taxon>Pontibacter</taxon>
    </lineage>
</organism>
<name>A0ABW6C032_9BACT</name>
<dbReference type="EMBL" id="JBHUOX010000018">
    <property type="protein sequence ID" value="MFD3002619.1"/>
    <property type="molecule type" value="Genomic_DNA"/>
</dbReference>
<dbReference type="RefSeq" id="WP_377488357.1">
    <property type="nucleotide sequence ID" value="NZ_JBHUOX010000018.1"/>
</dbReference>
<accession>A0ABW6C032</accession>
<evidence type="ECO:0008006" key="3">
    <source>
        <dbReference type="Google" id="ProtNLM"/>
    </source>
</evidence>
<protein>
    <recommendedName>
        <fullName evidence="3">Helix-turn-helix domain-containing protein</fullName>
    </recommendedName>
</protein>
<reference evidence="2" key="1">
    <citation type="journal article" date="2019" name="Int. J. Syst. Evol. Microbiol.">
        <title>The Global Catalogue of Microorganisms (GCM) 10K type strain sequencing project: providing services to taxonomists for standard genome sequencing and annotation.</title>
        <authorList>
            <consortium name="The Broad Institute Genomics Platform"/>
            <consortium name="The Broad Institute Genome Sequencing Center for Infectious Disease"/>
            <person name="Wu L."/>
            <person name="Ma J."/>
        </authorList>
    </citation>
    <scope>NUCLEOTIDE SEQUENCE [LARGE SCALE GENOMIC DNA]</scope>
    <source>
        <strain evidence="2">KCTC 23984</strain>
    </source>
</reference>
<comment type="caution">
    <text evidence="1">The sequence shown here is derived from an EMBL/GenBank/DDBJ whole genome shotgun (WGS) entry which is preliminary data.</text>
</comment>
<dbReference type="Proteomes" id="UP001597641">
    <property type="component" value="Unassembled WGS sequence"/>
</dbReference>
<evidence type="ECO:0000313" key="1">
    <source>
        <dbReference type="EMBL" id="MFD3002619.1"/>
    </source>
</evidence>
<keyword evidence="2" id="KW-1185">Reference proteome</keyword>
<sequence length="80" mass="9451">MLAQEIRTIKVPQRLGLTLNQIGEELQLTNQTLLVNIKRAPSHRLYLKAYKVGPKEYRVYWEDLVDFIERNYVGAEIKYT</sequence>
<gene>
    <name evidence="1" type="ORF">ACFS7Z_19770</name>
</gene>
<proteinExistence type="predicted"/>